<proteinExistence type="predicted"/>
<dbReference type="Proteomes" id="UP000008141">
    <property type="component" value="Unassembled WGS sequence"/>
</dbReference>
<evidence type="ECO:0000256" key="5">
    <source>
        <dbReference type="PROSITE-ProRule" id="PRU00339"/>
    </source>
</evidence>
<dbReference type="InParanoid" id="E1Z447"/>
<keyword evidence="4 5" id="KW-0802">TPR repeat</keyword>
<protein>
    <submittedName>
        <fullName evidence="6">Uncharacterized protein</fullName>
    </submittedName>
</protein>
<feature type="repeat" description="TPR" evidence="5">
    <location>
        <begin position="28"/>
        <end position="61"/>
    </location>
</feature>
<dbReference type="InterPro" id="IPR019734">
    <property type="entry name" value="TPR_rpt"/>
</dbReference>
<feature type="non-terminal residue" evidence="6">
    <location>
        <position position="1"/>
    </location>
</feature>
<dbReference type="GeneID" id="17358451"/>
<dbReference type="KEGG" id="cvr:CHLNCDRAFT_14958"/>
<dbReference type="RefSeq" id="XP_005851387.1">
    <property type="nucleotide sequence ID" value="XM_005851325.1"/>
</dbReference>
<dbReference type="InterPro" id="IPR011990">
    <property type="entry name" value="TPR-like_helical_dom_sf"/>
</dbReference>
<dbReference type="OMA" id="RCTAYLY"/>
<name>E1Z447_CHLVA</name>
<dbReference type="PANTHER" id="PTHR22904">
    <property type="entry name" value="TPR REPEAT CONTAINING PROTEIN"/>
    <property type="match status" value="1"/>
</dbReference>
<comment type="subcellular location">
    <subcellularLocation>
        <location evidence="1">Cytoplasm</location>
    </subcellularLocation>
</comment>
<dbReference type="eggNOG" id="KOG0548">
    <property type="taxonomic scope" value="Eukaryota"/>
</dbReference>
<keyword evidence="2" id="KW-0963">Cytoplasm</keyword>
<dbReference type="Gene3D" id="1.25.40.10">
    <property type="entry name" value="Tetratricopeptide repeat domain"/>
    <property type="match status" value="1"/>
</dbReference>
<evidence type="ECO:0000256" key="1">
    <source>
        <dbReference type="ARBA" id="ARBA00004496"/>
    </source>
</evidence>
<evidence type="ECO:0000256" key="3">
    <source>
        <dbReference type="ARBA" id="ARBA00022737"/>
    </source>
</evidence>
<feature type="non-terminal residue" evidence="6">
    <location>
        <position position="88"/>
    </location>
</feature>
<feature type="repeat" description="TPR" evidence="5">
    <location>
        <begin position="1"/>
        <end position="27"/>
    </location>
</feature>
<dbReference type="Pfam" id="PF13181">
    <property type="entry name" value="TPR_8"/>
    <property type="match status" value="1"/>
</dbReference>
<keyword evidence="7" id="KW-1185">Reference proteome</keyword>
<dbReference type="PANTHER" id="PTHR22904:SF533">
    <property type="entry name" value="HSP70-HSP90 ORGANIZING PROTEIN 3"/>
    <property type="match status" value="1"/>
</dbReference>
<accession>E1Z447</accession>
<keyword evidence="3" id="KW-0677">Repeat</keyword>
<dbReference type="SMART" id="SM00028">
    <property type="entry name" value="TPR"/>
    <property type="match status" value="3"/>
</dbReference>
<dbReference type="SUPFAM" id="SSF48452">
    <property type="entry name" value="TPR-like"/>
    <property type="match status" value="1"/>
</dbReference>
<dbReference type="PROSITE" id="PS50005">
    <property type="entry name" value="TPR"/>
    <property type="match status" value="2"/>
</dbReference>
<evidence type="ECO:0000256" key="2">
    <source>
        <dbReference type="ARBA" id="ARBA00022490"/>
    </source>
</evidence>
<dbReference type="AlphaFoldDB" id="E1Z447"/>
<reference evidence="6 7" key="1">
    <citation type="journal article" date="2010" name="Plant Cell">
        <title>The Chlorella variabilis NC64A genome reveals adaptation to photosymbiosis, coevolution with viruses, and cryptic sex.</title>
        <authorList>
            <person name="Blanc G."/>
            <person name="Duncan G."/>
            <person name="Agarkova I."/>
            <person name="Borodovsky M."/>
            <person name="Gurnon J."/>
            <person name="Kuo A."/>
            <person name="Lindquist E."/>
            <person name="Lucas S."/>
            <person name="Pangilinan J."/>
            <person name="Polle J."/>
            <person name="Salamov A."/>
            <person name="Terry A."/>
            <person name="Yamada T."/>
            <person name="Dunigan D.D."/>
            <person name="Grigoriev I.V."/>
            <person name="Claverie J.M."/>
            <person name="Van Etten J.L."/>
        </authorList>
    </citation>
    <scope>NUCLEOTIDE SEQUENCE [LARGE SCALE GENOMIC DNA]</scope>
    <source>
        <strain evidence="6 7">NC64A</strain>
    </source>
</reference>
<sequence length="88" mass="9536">GNAAFSAGQFTEAVEHFTAAIAVDPGNHVLYSNRSAAYSSMSQYQQALGDAQKVVELKPDWPKGYSRLGAAHFGLRQWDEAVEAYTKG</sequence>
<dbReference type="GO" id="GO:0005737">
    <property type="term" value="C:cytoplasm"/>
    <property type="evidence" value="ECO:0007669"/>
    <property type="project" value="UniProtKB-SubCell"/>
</dbReference>
<dbReference type="STRING" id="554065.E1Z447"/>
<evidence type="ECO:0000313" key="6">
    <source>
        <dbReference type="EMBL" id="EFN59285.1"/>
    </source>
</evidence>
<dbReference type="FunFam" id="1.25.40.10:FF:000020">
    <property type="entry name" value="Stress-induced phosphoprotein 1"/>
    <property type="match status" value="1"/>
</dbReference>
<organism evidence="7">
    <name type="scientific">Chlorella variabilis</name>
    <name type="common">Green alga</name>
    <dbReference type="NCBI Taxonomy" id="554065"/>
    <lineage>
        <taxon>Eukaryota</taxon>
        <taxon>Viridiplantae</taxon>
        <taxon>Chlorophyta</taxon>
        <taxon>core chlorophytes</taxon>
        <taxon>Trebouxiophyceae</taxon>
        <taxon>Chlorellales</taxon>
        <taxon>Chlorellaceae</taxon>
        <taxon>Chlorella clade</taxon>
        <taxon>Chlorella</taxon>
    </lineage>
</organism>
<gene>
    <name evidence="6" type="ORF">CHLNCDRAFT_14958</name>
</gene>
<dbReference type="GO" id="GO:0051879">
    <property type="term" value="F:Hsp90 protein binding"/>
    <property type="evidence" value="ECO:0007669"/>
    <property type="project" value="TreeGrafter"/>
</dbReference>
<dbReference type="OrthoDB" id="2423701at2759"/>
<evidence type="ECO:0000313" key="7">
    <source>
        <dbReference type="Proteomes" id="UP000008141"/>
    </source>
</evidence>
<evidence type="ECO:0000256" key="4">
    <source>
        <dbReference type="ARBA" id="ARBA00022803"/>
    </source>
</evidence>
<dbReference type="EMBL" id="GL433836">
    <property type="protein sequence ID" value="EFN59285.1"/>
    <property type="molecule type" value="Genomic_DNA"/>
</dbReference>